<feature type="transmembrane region" description="Helical" evidence="9">
    <location>
        <begin position="29"/>
        <end position="47"/>
    </location>
</feature>
<evidence type="ECO:0000256" key="5">
    <source>
        <dbReference type="ARBA" id="ARBA00022989"/>
    </source>
</evidence>
<dbReference type="FunFam" id="1.10.3730.20:FF:000001">
    <property type="entry name" value="Quaternary ammonium compound resistance transporter SugE"/>
    <property type="match status" value="1"/>
</dbReference>
<feature type="transmembrane region" description="Helical" evidence="9">
    <location>
        <begin position="84"/>
        <end position="103"/>
    </location>
</feature>
<dbReference type="InterPro" id="IPR037185">
    <property type="entry name" value="EmrE-like"/>
</dbReference>
<dbReference type="PANTHER" id="PTHR30561:SF1">
    <property type="entry name" value="MULTIDRUG TRANSPORTER EMRE"/>
    <property type="match status" value="1"/>
</dbReference>
<dbReference type="KEGG" id="rmai:MACH21_22430"/>
<dbReference type="GO" id="GO:1990961">
    <property type="term" value="P:xenobiotic detoxification by transmembrane export across the plasma membrane"/>
    <property type="evidence" value="ECO:0007669"/>
    <property type="project" value="UniProtKB-ARBA"/>
</dbReference>
<dbReference type="GO" id="GO:0031460">
    <property type="term" value="P:glycine betaine transport"/>
    <property type="evidence" value="ECO:0007669"/>
    <property type="project" value="TreeGrafter"/>
</dbReference>
<dbReference type="Pfam" id="PF00893">
    <property type="entry name" value="Multi_Drug_Res"/>
    <property type="match status" value="1"/>
</dbReference>
<evidence type="ECO:0000256" key="8">
    <source>
        <dbReference type="RuleBase" id="RU003942"/>
    </source>
</evidence>
<dbReference type="InterPro" id="IPR045324">
    <property type="entry name" value="Small_multidrug_res"/>
</dbReference>
<organism evidence="10 11">
    <name type="scientific">Roseicyclus marinus</name>
    <dbReference type="NCBI Taxonomy" id="2161673"/>
    <lineage>
        <taxon>Bacteria</taxon>
        <taxon>Pseudomonadati</taxon>
        <taxon>Pseudomonadota</taxon>
        <taxon>Alphaproteobacteria</taxon>
        <taxon>Rhodobacterales</taxon>
        <taxon>Roseobacteraceae</taxon>
        <taxon>Roseicyclus</taxon>
    </lineage>
</organism>
<dbReference type="SUPFAM" id="SSF103481">
    <property type="entry name" value="Multidrug resistance efflux transporter EmrE"/>
    <property type="match status" value="1"/>
</dbReference>
<evidence type="ECO:0000256" key="6">
    <source>
        <dbReference type="ARBA" id="ARBA00023136"/>
    </source>
</evidence>
<protein>
    <submittedName>
        <fullName evidence="10">Multidrug transporter</fullName>
    </submittedName>
</protein>
<dbReference type="GO" id="GO:0005886">
    <property type="term" value="C:plasma membrane"/>
    <property type="evidence" value="ECO:0007669"/>
    <property type="project" value="UniProtKB-SubCell"/>
</dbReference>
<keyword evidence="2" id="KW-0813">Transport</keyword>
<dbReference type="GO" id="GO:0015199">
    <property type="term" value="F:amino-acid betaine transmembrane transporter activity"/>
    <property type="evidence" value="ECO:0007669"/>
    <property type="project" value="TreeGrafter"/>
</dbReference>
<evidence type="ECO:0000313" key="11">
    <source>
        <dbReference type="Proteomes" id="UP001337723"/>
    </source>
</evidence>
<evidence type="ECO:0000256" key="9">
    <source>
        <dbReference type="SAM" id="Phobius"/>
    </source>
</evidence>
<feature type="transmembrane region" description="Helical" evidence="9">
    <location>
        <begin position="59"/>
        <end position="78"/>
    </location>
</feature>
<evidence type="ECO:0000256" key="1">
    <source>
        <dbReference type="ARBA" id="ARBA00004651"/>
    </source>
</evidence>
<comment type="subcellular location">
    <subcellularLocation>
        <location evidence="1 8">Cell membrane</location>
        <topology evidence="1 8">Multi-pass membrane protein</topology>
    </subcellularLocation>
</comment>
<name>A0AA48HU05_9RHOB</name>
<evidence type="ECO:0000313" key="10">
    <source>
        <dbReference type="EMBL" id="BDW86066.1"/>
    </source>
</evidence>
<keyword evidence="5 9" id="KW-1133">Transmembrane helix</keyword>
<evidence type="ECO:0000256" key="7">
    <source>
        <dbReference type="ARBA" id="ARBA00038032"/>
    </source>
</evidence>
<evidence type="ECO:0000256" key="2">
    <source>
        <dbReference type="ARBA" id="ARBA00022448"/>
    </source>
</evidence>
<dbReference type="GO" id="GO:0015297">
    <property type="term" value="F:antiporter activity"/>
    <property type="evidence" value="ECO:0007669"/>
    <property type="project" value="TreeGrafter"/>
</dbReference>
<dbReference type="RefSeq" id="WP_338271957.1">
    <property type="nucleotide sequence ID" value="NZ_AP027266.1"/>
</dbReference>
<reference evidence="10 11" key="1">
    <citation type="submission" date="2023-01" db="EMBL/GenBank/DDBJ databases">
        <title>Complete genome sequence of Roseicyclus marinus strain Dej080120_10.</title>
        <authorList>
            <person name="Ueki S."/>
            <person name="Maruyama F."/>
        </authorList>
    </citation>
    <scope>NUCLEOTIDE SEQUENCE [LARGE SCALE GENOMIC DNA]</scope>
    <source>
        <strain evidence="10 11">Dej080120_10</strain>
    </source>
</reference>
<keyword evidence="6 9" id="KW-0472">Membrane</keyword>
<dbReference type="GO" id="GO:0015220">
    <property type="term" value="F:choline transmembrane transporter activity"/>
    <property type="evidence" value="ECO:0007669"/>
    <property type="project" value="TreeGrafter"/>
</dbReference>
<evidence type="ECO:0000256" key="4">
    <source>
        <dbReference type="ARBA" id="ARBA00022692"/>
    </source>
</evidence>
<dbReference type="Proteomes" id="UP001337723">
    <property type="component" value="Chromosome"/>
</dbReference>
<keyword evidence="11" id="KW-1185">Reference proteome</keyword>
<gene>
    <name evidence="10" type="primary">emrE</name>
    <name evidence="10" type="ORF">MACH21_22430</name>
</gene>
<keyword evidence="4 8" id="KW-0812">Transmembrane</keyword>
<evidence type="ECO:0000256" key="3">
    <source>
        <dbReference type="ARBA" id="ARBA00022475"/>
    </source>
</evidence>
<dbReference type="Gene3D" id="1.10.3730.20">
    <property type="match status" value="1"/>
</dbReference>
<dbReference type="EMBL" id="AP027266">
    <property type="protein sequence ID" value="BDW86066.1"/>
    <property type="molecule type" value="Genomic_DNA"/>
</dbReference>
<accession>A0AA48HU05</accession>
<dbReference type="AlphaFoldDB" id="A0AA48HU05"/>
<proteinExistence type="inferred from homology"/>
<comment type="similarity">
    <text evidence="7 8">Belongs to the drug/metabolite transporter (DMT) superfamily. Small multidrug resistance (SMR) (TC 2.A.7.1) family.</text>
</comment>
<dbReference type="PANTHER" id="PTHR30561">
    <property type="entry name" value="SMR FAMILY PROTON-DEPENDENT DRUG EFFLUX TRANSPORTER SUGE"/>
    <property type="match status" value="1"/>
</dbReference>
<dbReference type="InterPro" id="IPR000390">
    <property type="entry name" value="Small_drug/metabolite_transptr"/>
</dbReference>
<keyword evidence="3" id="KW-1003">Cell membrane</keyword>
<sequence>MPWLYLLLAIAGEVVGTTALKASDGFTRLGPSLLVILGYGIAFYLLAQVLRTIPLGITYAIWSGVGVAAVTLIGWLAYGQRLDIPAILGIGLIVAGVLVLNLWSGATP</sequence>